<dbReference type="Proteomes" id="UP000001883">
    <property type="component" value="Chromosome"/>
</dbReference>
<name>D2NRU7_ROTMD</name>
<proteinExistence type="predicted"/>
<organism evidence="1 2">
    <name type="scientific">Rothia mucilaginosa (strain DY-18)</name>
    <name type="common">Stomatococcus mucilaginosus</name>
    <dbReference type="NCBI Taxonomy" id="680646"/>
    <lineage>
        <taxon>Bacteria</taxon>
        <taxon>Bacillati</taxon>
        <taxon>Actinomycetota</taxon>
        <taxon>Actinomycetes</taxon>
        <taxon>Micrococcales</taxon>
        <taxon>Micrococcaceae</taxon>
        <taxon>Rothia</taxon>
    </lineage>
</organism>
<evidence type="ECO:0000313" key="1">
    <source>
        <dbReference type="EMBL" id="BAI64373.1"/>
    </source>
</evidence>
<accession>D2NRU7</accession>
<evidence type="ECO:0000313" key="2">
    <source>
        <dbReference type="Proteomes" id="UP000001883"/>
    </source>
</evidence>
<dbReference type="eggNOG" id="ENOG5032QWD">
    <property type="taxonomic scope" value="Bacteria"/>
</dbReference>
<gene>
    <name evidence="1" type="ordered locus">RMDY18_05410</name>
</gene>
<dbReference type="KEGG" id="rmu:RMDY18_05410"/>
<keyword evidence="2" id="KW-1185">Reference proteome</keyword>
<reference evidence="2" key="1">
    <citation type="submission" date="2009-07" db="EMBL/GenBank/DDBJ databases">
        <title>Complete genome sequence of Rothia mucilaginosa DJ.</title>
        <authorList>
            <person name="Yamane K."/>
            <person name="Nambu T."/>
            <person name="Mashimo C."/>
            <person name="Sugimori C."/>
            <person name="Yamanaka T."/>
            <person name="Leung K."/>
            <person name="Fukushima H."/>
        </authorList>
    </citation>
    <scope>NUCLEOTIDE SEQUENCE [LARGE SCALE GENOMIC DNA]</scope>
    <source>
        <strain evidence="2">DY-18</strain>
    </source>
</reference>
<protein>
    <submittedName>
        <fullName evidence="1">Cytosine deaminase</fullName>
    </submittedName>
</protein>
<reference evidence="1 2" key="2">
    <citation type="journal article" date="2010" name="J Osaka Dent Univ">
        <title>Isolation and identification of Rothia mucilaginosa from persistent apical periodontitis lesions.</title>
        <authorList>
            <person name="Yamane K."/>
            <person name="Yoshida M."/>
            <person name="Fujihira T."/>
            <person name="Baba T."/>
            <person name="Tsuji N."/>
            <person name="Hayashi H."/>
            <person name="Sugimori C."/>
            <person name="Yamanaka T."/>
            <person name="Mashimo C."/>
            <person name="Nambu T."/>
            <person name="Kawai H."/>
            <person name="Fukushima H."/>
        </authorList>
    </citation>
    <scope>NUCLEOTIDE SEQUENCE [LARGE SCALE GENOMIC DNA]</scope>
    <source>
        <strain evidence="1 2">DY-18</strain>
    </source>
</reference>
<dbReference type="HOGENOM" id="CLU_541713_0_0_11"/>
<dbReference type="AlphaFoldDB" id="D2NRU7"/>
<dbReference type="EMBL" id="AP011540">
    <property type="protein sequence ID" value="BAI64373.1"/>
    <property type="molecule type" value="Genomic_DNA"/>
</dbReference>
<sequence>MAVSTAVTLNAHGTNASQQNHGALPDVLILTCCGQLFTHDSVSGTQGLQVLAINLADNADAQAGAGERLTCHDLLGNAELTTDSANLVLEQGAQRLNQFEGQVVGEAAHVVVALNVCGAVATAGLDNVRVQGALDQELDVCALFARFGNQLALCLFEGADELAADSLTLRLGLGDALESGEETLRLVDGDDLDTHGGCVVLLDLFTLALTEQTVVNEEAGELVTNSLVHECCCHGGVNAAGERADDAVATDLLANLSNLLFDDVVGGPGGLQTCHIVEEVLQGDLAVVGVLHLGVPLHAAELAGLIHECCHGCAGGRCQHLEAFGGFGHGVTVRHPHVLGGGGAGQEGGVLSADHSVGCAVFAQTGLGDGAAEGLGHDLEAVADTEDRHASFKQGLVTLGGAIGVDRGGATGEHDGCRVLGEHLLSAHGVGDDFGVDAGLTHATSNELCVLCTVIYHQDGTLFELVQVHRVGHENYLNVLVLIRALARGYIYFTLSLYAADGT</sequence>
<reference evidence="1 2" key="3">
    <citation type="journal article" date="2010" name="Sequencing">
        <title>Complete Genome Sequence of Rothia mucilaginosa DY-18: A Clinical Isolate with Dense Meshwork-Like Structures from a Persistent Apical Periodontitis Lesion.</title>
        <authorList>
            <person name="Yamane K."/>
            <person name="Nambu T."/>
            <person name="Yamanaka T."/>
            <person name="Mashimo C."/>
            <person name="Sugimori C."/>
            <person name="Leung K.-P."/>
            <person name="Fukushima H."/>
        </authorList>
    </citation>
    <scope>NUCLEOTIDE SEQUENCE [LARGE SCALE GENOMIC DNA]</scope>
    <source>
        <strain evidence="1 2">DY-18</strain>
    </source>
</reference>